<evidence type="ECO:0000313" key="1">
    <source>
        <dbReference type="EMBL" id="MEN0645234.1"/>
    </source>
</evidence>
<proteinExistence type="predicted"/>
<comment type="caution">
    <text evidence="1">The sequence shown here is derived from an EMBL/GenBank/DDBJ whole genome shotgun (WGS) entry which is preliminary data.</text>
</comment>
<reference evidence="1 2" key="1">
    <citation type="submission" date="2024-03" db="EMBL/GenBank/DDBJ databases">
        <title>Bacilli Hybrid Assemblies.</title>
        <authorList>
            <person name="Kovac J."/>
        </authorList>
    </citation>
    <scope>NUCLEOTIDE SEQUENCE [LARGE SCALE GENOMIC DNA]</scope>
    <source>
        <strain evidence="1 2">FSL R7-0666</strain>
    </source>
</reference>
<dbReference type="Proteomes" id="UP001418796">
    <property type="component" value="Unassembled WGS sequence"/>
</dbReference>
<protein>
    <recommendedName>
        <fullName evidence="3">DUF4288 domain-containing protein</fullName>
    </recommendedName>
</protein>
<name>A0ABU9VN19_9BACI</name>
<evidence type="ECO:0008006" key="3">
    <source>
        <dbReference type="Google" id="ProtNLM"/>
    </source>
</evidence>
<accession>A0ABU9VN19</accession>
<sequence length="116" mass="13835">MFACKVRCRTTVFLKVEEDELTLEEAKARFNEVKKQSRVISVKKIYDYKHWKNDHGEIAATMEVDVLVRHDPYVDYMADYELRACRVIREEFFTAGTAIQALDSQRFQPLRKRPFR</sequence>
<gene>
    <name evidence="1" type="ORF">MKY91_18895</name>
</gene>
<keyword evidence="2" id="KW-1185">Reference proteome</keyword>
<dbReference type="RefSeq" id="WP_343131824.1">
    <property type="nucleotide sequence ID" value="NZ_JBCITK010000001.1"/>
</dbReference>
<evidence type="ECO:0000313" key="2">
    <source>
        <dbReference type="Proteomes" id="UP001418796"/>
    </source>
</evidence>
<organism evidence="1 2">
    <name type="scientific">Alkalicoccobacillus gibsonii</name>
    <dbReference type="NCBI Taxonomy" id="79881"/>
    <lineage>
        <taxon>Bacteria</taxon>
        <taxon>Bacillati</taxon>
        <taxon>Bacillota</taxon>
        <taxon>Bacilli</taxon>
        <taxon>Bacillales</taxon>
        <taxon>Bacillaceae</taxon>
        <taxon>Alkalicoccobacillus</taxon>
    </lineage>
</organism>
<dbReference type="EMBL" id="JBCITK010000001">
    <property type="protein sequence ID" value="MEN0645234.1"/>
    <property type="molecule type" value="Genomic_DNA"/>
</dbReference>